<evidence type="ECO:0000256" key="2">
    <source>
        <dbReference type="ARBA" id="ARBA00003949"/>
    </source>
</evidence>
<dbReference type="EC" id="3.5.4.5" evidence="4 14"/>
<evidence type="ECO:0000256" key="3">
    <source>
        <dbReference type="ARBA" id="ARBA00006576"/>
    </source>
</evidence>
<comment type="similarity">
    <text evidence="3 14">Belongs to the cytidine and deoxycytidylate deaminase family.</text>
</comment>
<dbReference type="Proteomes" id="UP000031129">
    <property type="component" value="Chromosome"/>
</dbReference>
<dbReference type="RefSeq" id="WP_002557802.1">
    <property type="nucleotide sequence ID" value="NZ_CP007585.1"/>
</dbReference>
<comment type="function">
    <text evidence="2 14">This enzyme scavenges exogenous and endogenous cytidine and 2'-deoxycytidine for UMP synthesis.</text>
</comment>
<accession>A0A0A8E8M8</accession>
<comment type="catalytic activity">
    <reaction evidence="11 14">
        <text>cytidine + H2O + H(+) = uridine + NH4(+)</text>
        <dbReference type="Rhea" id="RHEA:16069"/>
        <dbReference type="ChEBI" id="CHEBI:15377"/>
        <dbReference type="ChEBI" id="CHEBI:15378"/>
        <dbReference type="ChEBI" id="CHEBI:16704"/>
        <dbReference type="ChEBI" id="CHEBI:17562"/>
        <dbReference type="ChEBI" id="CHEBI:28938"/>
        <dbReference type="EC" id="3.5.4.5"/>
    </reaction>
</comment>
<dbReference type="GO" id="GO:0005829">
    <property type="term" value="C:cytosol"/>
    <property type="evidence" value="ECO:0007669"/>
    <property type="project" value="TreeGrafter"/>
</dbReference>
<dbReference type="OrthoDB" id="9795347at2"/>
<dbReference type="GO" id="GO:0008270">
    <property type="term" value="F:zinc ion binding"/>
    <property type="evidence" value="ECO:0007669"/>
    <property type="project" value="UniProtKB-UniRule"/>
</dbReference>
<feature type="domain" description="CMP/dCMP-type deaminase" evidence="15">
    <location>
        <begin position="1"/>
        <end position="129"/>
    </location>
</feature>
<dbReference type="SUPFAM" id="SSF53927">
    <property type="entry name" value="Cytidine deaminase-like"/>
    <property type="match status" value="1"/>
</dbReference>
<dbReference type="PANTHER" id="PTHR11644:SF2">
    <property type="entry name" value="CYTIDINE DEAMINASE"/>
    <property type="match status" value="1"/>
</dbReference>
<keyword evidence="8 13" id="KW-0862">Zinc</keyword>
<evidence type="ECO:0000259" key="15">
    <source>
        <dbReference type="PROSITE" id="PS51747"/>
    </source>
</evidence>
<comment type="catalytic activity">
    <reaction evidence="10 14">
        <text>2'-deoxycytidine + H2O + H(+) = 2'-deoxyuridine + NH4(+)</text>
        <dbReference type="Rhea" id="RHEA:13433"/>
        <dbReference type="ChEBI" id="CHEBI:15377"/>
        <dbReference type="ChEBI" id="CHEBI:15378"/>
        <dbReference type="ChEBI" id="CHEBI:15698"/>
        <dbReference type="ChEBI" id="CHEBI:16450"/>
        <dbReference type="ChEBI" id="CHEBI:28938"/>
        <dbReference type="EC" id="3.5.4.5"/>
    </reaction>
</comment>
<evidence type="ECO:0000256" key="11">
    <source>
        <dbReference type="ARBA" id="ARBA00049558"/>
    </source>
</evidence>
<dbReference type="PANTHER" id="PTHR11644">
    <property type="entry name" value="CYTIDINE DEAMINASE"/>
    <property type="match status" value="1"/>
</dbReference>
<evidence type="ECO:0000256" key="5">
    <source>
        <dbReference type="ARBA" id="ARBA00018266"/>
    </source>
</evidence>
<dbReference type="Gene3D" id="3.40.140.10">
    <property type="entry name" value="Cytidine Deaminase, domain 2"/>
    <property type="match status" value="1"/>
</dbReference>
<evidence type="ECO:0000256" key="1">
    <source>
        <dbReference type="ARBA" id="ARBA00001947"/>
    </source>
</evidence>
<name>A0A0A8E8M8_MESFC</name>
<evidence type="ECO:0000256" key="10">
    <source>
        <dbReference type="ARBA" id="ARBA00049252"/>
    </source>
</evidence>
<evidence type="ECO:0000313" key="16">
    <source>
        <dbReference type="EMBL" id="AJC49962.1"/>
    </source>
</evidence>
<keyword evidence="6 13" id="KW-0479">Metal-binding</keyword>
<feature type="active site" description="Proton donor" evidence="12">
    <location>
        <position position="53"/>
    </location>
</feature>
<dbReference type="NCBIfam" id="NF004064">
    <property type="entry name" value="PRK05578.1"/>
    <property type="match status" value="1"/>
</dbReference>
<evidence type="ECO:0000256" key="13">
    <source>
        <dbReference type="PIRSR" id="PIRSR606262-3"/>
    </source>
</evidence>
<dbReference type="HOGENOM" id="CLU_097262_1_2_14"/>
<dbReference type="CDD" id="cd01283">
    <property type="entry name" value="cytidine_deaminase"/>
    <property type="match status" value="1"/>
</dbReference>
<evidence type="ECO:0000256" key="6">
    <source>
        <dbReference type="ARBA" id="ARBA00022723"/>
    </source>
</evidence>
<dbReference type="InterPro" id="IPR006262">
    <property type="entry name" value="Cyt_deam_tetra"/>
</dbReference>
<organism evidence="16 17">
    <name type="scientific">Mesomycoplasma flocculare ATCC 27399</name>
    <dbReference type="NCBI Taxonomy" id="743971"/>
    <lineage>
        <taxon>Bacteria</taxon>
        <taxon>Bacillati</taxon>
        <taxon>Mycoplasmatota</taxon>
        <taxon>Mycoplasmoidales</taxon>
        <taxon>Metamycoplasmataceae</taxon>
        <taxon>Mesomycoplasma</taxon>
    </lineage>
</organism>
<protein>
    <recommendedName>
        <fullName evidence="5 14">Cytidine deaminase</fullName>
        <ecNumber evidence="4 14">3.5.4.5</ecNumber>
    </recommendedName>
    <alternativeName>
        <fullName evidence="9 14">Cytidine aminohydrolase</fullName>
    </alternativeName>
</protein>
<dbReference type="AlphaFoldDB" id="A0A0A8E8M8"/>
<sequence length="131" mass="14530">MKDIFSKLVKLSKNAYCPYSNFAVAAILVTDFGELFQGVNVENAVFPAGICAERVAIFQAIANGINPKNFKEIHIYSPKADKFIVPCGQCLQVCAEFFSESVSIFLYNSKSGFVKKELGKLLPSQFNKDFL</sequence>
<evidence type="ECO:0000256" key="8">
    <source>
        <dbReference type="ARBA" id="ARBA00022833"/>
    </source>
</evidence>
<reference evidence="16 17" key="1">
    <citation type="journal article" date="2015" name="Genome Announc.">
        <title>Complete Genome Sequence of Mycoplasma flocculare Strain Ms42T (ATCC 27399T).</title>
        <authorList>
            <person name="Calcutt M.J."/>
            <person name="Foecking M.F."/>
            <person name="Heidari M.B."/>
            <person name="McIntosh M.A."/>
        </authorList>
    </citation>
    <scope>NUCLEOTIDE SEQUENCE [LARGE SCALE GENOMIC DNA]</scope>
    <source>
        <strain evidence="17">ATCC 27399</strain>
    </source>
</reference>
<dbReference type="EMBL" id="CP007585">
    <property type="protein sequence ID" value="AJC49962.1"/>
    <property type="molecule type" value="Genomic_DNA"/>
</dbReference>
<keyword evidence="7 14" id="KW-0378">Hydrolase</keyword>
<dbReference type="PROSITE" id="PS51747">
    <property type="entry name" value="CYT_DCMP_DEAMINASES_2"/>
    <property type="match status" value="1"/>
</dbReference>
<dbReference type="InterPro" id="IPR050202">
    <property type="entry name" value="Cyt/Deoxycyt_deaminase"/>
</dbReference>
<dbReference type="KEGG" id="mfq:MYF_02315"/>
<dbReference type="GO" id="GO:0055086">
    <property type="term" value="P:nucleobase-containing small molecule metabolic process"/>
    <property type="evidence" value="ECO:0007669"/>
    <property type="project" value="UniProtKB-ARBA"/>
</dbReference>
<dbReference type="Pfam" id="PF00383">
    <property type="entry name" value="dCMP_cyt_deam_1"/>
    <property type="match status" value="1"/>
</dbReference>
<dbReference type="GO" id="GO:0004126">
    <property type="term" value="F:cytidine deaminase activity"/>
    <property type="evidence" value="ECO:0007669"/>
    <property type="project" value="UniProtKB-UniRule"/>
</dbReference>
<evidence type="ECO:0000256" key="12">
    <source>
        <dbReference type="PIRSR" id="PIRSR606262-1"/>
    </source>
</evidence>
<dbReference type="InterPro" id="IPR016193">
    <property type="entry name" value="Cytidine_deaminase-like"/>
</dbReference>
<evidence type="ECO:0000256" key="4">
    <source>
        <dbReference type="ARBA" id="ARBA00012783"/>
    </source>
</evidence>
<proteinExistence type="inferred from homology"/>
<feature type="binding site" evidence="13">
    <location>
        <position position="87"/>
    </location>
    <ligand>
        <name>Zn(2+)</name>
        <dbReference type="ChEBI" id="CHEBI:29105"/>
        <note>catalytic</note>
    </ligand>
</feature>
<evidence type="ECO:0000256" key="9">
    <source>
        <dbReference type="ARBA" id="ARBA00032005"/>
    </source>
</evidence>
<feature type="binding site" evidence="13">
    <location>
        <position position="51"/>
    </location>
    <ligand>
        <name>Zn(2+)</name>
        <dbReference type="ChEBI" id="CHEBI:29105"/>
        <note>catalytic</note>
    </ligand>
</feature>
<keyword evidence="17" id="KW-1185">Reference proteome</keyword>
<feature type="binding site" evidence="13">
    <location>
        <position position="90"/>
    </location>
    <ligand>
        <name>Zn(2+)</name>
        <dbReference type="ChEBI" id="CHEBI:29105"/>
        <note>catalytic</note>
    </ligand>
</feature>
<evidence type="ECO:0000313" key="17">
    <source>
        <dbReference type="Proteomes" id="UP000031129"/>
    </source>
</evidence>
<dbReference type="STRING" id="743971.MYF_02315"/>
<evidence type="ECO:0000256" key="14">
    <source>
        <dbReference type="RuleBase" id="RU364006"/>
    </source>
</evidence>
<comment type="cofactor">
    <cofactor evidence="1 13 14">
        <name>Zn(2+)</name>
        <dbReference type="ChEBI" id="CHEBI:29105"/>
    </cofactor>
</comment>
<dbReference type="NCBIfam" id="TIGR01354">
    <property type="entry name" value="cyt_deam_tetra"/>
    <property type="match status" value="1"/>
</dbReference>
<dbReference type="InterPro" id="IPR002125">
    <property type="entry name" value="CMP_dCMP_dom"/>
</dbReference>
<gene>
    <name evidence="16" type="primary">cdd</name>
    <name evidence="16" type="ORF">MYF_02315</name>
</gene>
<dbReference type="GO" id="GO:0072527">
    <property type="term" value="P:pyrimidine-containing compound metabolic process"/>
    <property type="evidence" value="ECO:0007669"/>
    <property type="project" value="UniProtKB-ARBA"/>
</dbReference>
<evidence type="ECO:0000256" key="7">
    <source>
        <dbReference type="ARBA" id="ARBA00022801"/>
    </source>
</evidence>